<dbReference type="InterPro" id="IPR050955">
    <property type="entry name" value="Plant_Biomass_Hydrol_Est"/>
</dbReference>
<keyword evidence="1" id="KW-0732">Signal</keyword>
<dbReference type="GO" id="GO:0072330">
    <property type="term" value="P:monocarboxylic acid biosynthetic process"/>
    <property type="evidence" value="ECO:0007669"/>
    <property type="project" value="UniProtKB-ARBA"/>
</dbReference>
<dbReference type="GO" id="GO:0016787">
    <property type="term" value="F:hydrolase activity"/>
    <property type="evidence" value="ECO:0007669"/>
    <property type="project" value="UniProtKB-KW"/>
</dbReference>
<keyword evidence="2" id="KW-0378">Hydrolase</keyword>
<dbReference type="PANTHER" id="PTHR43037">
    <property type="entry name" value="UNNAMED PRODUCT-RELATED"/>
    <property type="match status" value="1"/>
</dbReference>
<sequence>MDSQSVDNMSPRVALSLGYLGNTPAWTSIADTRMCYFLYVPQNYHALKRLQLIVLIHSSYRTASELRTHFAEFAEKYSCLVLAPLFPVRPDDPKDCRGYKKLKDGDIRYDKIVLSMAEEVQARYKKVDIDRFLMFGFSGGGQFVHRFAYLHPQRLRAIACCAPGSQTLPDETRSFPEGVKDLQEVFGISIQWEVLRRVPAMFIVGGDDTDTFYVTARGRTLDPEVQNGRVGATVRLEKYWREAGAQSHLLVVPGVSHQEDQLLGHVMLFFQRCLEDRHEDAELK</sequence>
<dbReference type="RefSeq" id="XP_056541131.1">
    <property type="nucleotide sequence ID" value="XM_056688702.1"/>
</dbReference>
<keyword evidence="4" id="KW-1185">Reference proteome</keyword>
<dbReference type="EMBL" id="JAPQKN010000004">
    <property type="protein sequence ID" value="KAJ5159573.1"/>
    <property type="molecule type" value="Genomic_DNA"/>
</dbReference>
<protein>
    <submittedName>
        <fullName evidence="3">Uncharacterized protein</fullName>
    </submittedName>
</protein>
<reference evidence="3" key="2">
    <citation type="journal article" date="2023" name="IMA Fungus">
        <title>Comparative genomic study of the Penicillium genus elucidates a diverse pangenome and 15 lateral gene transfer events.</title>
        <authorList>
            <person name="Petersen C."/>
            <person name="Sorensen T."/>
            <person name="Nielsen M.R."/>
            <person name="Sondergaard T.E."/>
            <person name="Sorensen J.L."/>
            <person name="Fitzpatrick D.A."/>
            <person name="Frisvad J.C."/>
            <person name="Nielsen K.L."/>
        </authorList>
    </citation>
    <scope>NUCLEOTIDE SEQUENCE</scope>
    <source>
        <strain evidence="3">IBT 26290</strain>
    </source>
</reference>
<reference evidence="3" key="1">
    <citation type="submission" date="2022-11" db="EMBL/GenBank/DDBJ databases">
        <authorList>
            <person name="Petersen C."/>
        </authorList>
    </citation>
    <scope>NUCLEOTIDE SEQUENCE</scope>
    <source>
        <strain evidence="3">IBT 26290</strain>
    </source>
</reference>
<evidence type="ECO:0000256" key="1">
    <source>
        <dbReference type="ARBA" id="ARBA00022729"/>
    </source>
</evidence>
<evidence type="ECO:0000313" key="4">
    <source>
        <dbReference type="Proteomes" id="UP001149163"/>
    </source>
</evidence>
<dbReference type="AlphaFoldDB" id="A0A9W9LJI1"/>
<gene>
    <name evidence="3" type="ORF">N7482_006577</name>
</gene>
<organism evidence="3 4">
    <name type="scientific">Penicillium canariense</name>
    <dbReference type="NCBI Taxonomy" id="189055"/>
    <lineage>
        <taxon>Eukaryota</taxon>
        <taxon>Fungi</taxon>
        <taxon>Dikarya</taxon>
        <taxon>Ascomycota</taxon>
        <taxon>Pezizomycotina</taxon>
        <taxon>Eurotiomycetes</taxon>
        <taxon>Eurotiomycetidae</taxon>
        <taxon>Eurotiales</taxon>
        <taxon>Aspergillaceae</taxon>
        <taxon>Penicillium</taxon>
    </lineage>
</organism>
<name>A0A9W9LJI1_9EURO</name>
<dbReference type="Proteomes" id="UP001149163">
    <property type="component" value="Unassembled WGS sequence"/>
</dbReference>
<comment type="caution">
    <text evidence="3">The sequence shown here is derived from an EMBL/GenBank/DDBJ whole genome shotgun (WGS) entry which is preliminary data.</text>
</comment>
<evidence type="ECO:0000256" key="2">
    <source>
        <dbReference type="ARBA" id="ARBA00022801"/>
    </source>
</evidence>
<dbReference type="OrthoDB" id="2334691at2759"/>
<proteinExistence type="predicted"/>
<evidence type="ECO:0000313" key="3">
    <source>
        <dbReference type="EMBL" id="KAJ5159573.1"/>
    </source>
</evidence>
<dbReference type="InterPro" id="IPR029058">
    <property type="entry name" value="AB_hydrolase_fold"/>
</dbReference>
<dbReference type="SUPFAM" id="SSF53474">
    <property type="entry name" value="alpha/beta-Hydrolases"/>
    <property type="match status" value="1"/>
</dbReference>
<dbReference type="Gene3D" id="3.40.50.1820">
    <property type="entry name" value="alpha/beta hydrolase"/>
    <property type="match status" value="1"/>
</dbReference>
<dbReference type="GO" id="GO:0017000">
    <property type="term" value="P:antibiotic biosynthetic process"/>
    <property type="evidence" value="ECO:0007669"/>
    <property type="project" value="UniProtKB-ARBA"/>
</dbReference>
<dbReference type="PANTHER" id="PTHR43037:SF5">
    <property type="entry name" value="FERULOYL ESTERASE"/>
    <property type="match status" value="1"/>
</dbReference>
<dbReference type="GeneID" id="81427878"/>
<accession>A0A9W9LJI1</accession>